<dbReference type="SUPFAM" id="SSF52833">
    <property type="entry name" value="Thioredoxin-like"/>
    <property type="match status" value="1"/>
</dbReference>
<proteinExistence type="predicted"/>
<evidence type="ECO:0000313" key="3">
    <source>
        <dbReference type="Proteomes" id="UP000003798"/>
    </source>
</evidence>
<feature type="signal peptide" evidence="1">
    <location>
        <begin position="1"/>
        <end position="27"/>
    </location>
</feature>
<dbReference type="Pfam" id="PF04214">
    <property type="entry name" value="DUF411"/>
    <property type="match status" value="1"/>
</dbReference>
<feature type="chain" id="PRO_5002672188" description="Metal-binding protein" evidence="1">
    <location>
        <begin position="28"/>
        <end position="155"/>
    </location>
</feature>
<dbReference type="InterPro" id="IPR007332">
    <property type="entry name" value="DUF411"/>
</dbReference>
<dbReference type="EMBL" id="AAZE01000009">
    <property type="protein sequence ID" value="EDJ90713.1"/>
    <property type="molecule type" value="Genomic_DNA"/>
</dbReference>
<evidence type="ECO:0008006" key="4">
    <source>
        <dbReference type="Google" id="ProtNLM"/>
    </source>
</evidence>
<evidence type="ECO:0000313" key="2">
    <source>
        <dbReference type="EMBL" id="EDJ90713.1"/>
    </source>
</evidence>
<dbReference type="AlphaFoldDB" id="A4N4R2"/>
<sequence>MRKICKLHKFTRSLLLLSLGITAFAQAQTLSMEVWKSPTCGCCNEWISYMQKNGFEVKVNETGNYDAHKRFNIKYEHASCHTAVIDGYVIEGHVPAEDIKRLLAEKPDAIGLSAPGMPIGSPGMDGEAYGGRKDPYDVVLIKKNGESEVFKSYNQ</sequence>
<accession>A4N4R2</accession>
<reference evidence="2 3" key="1">
    <citation type="journal article" date="2007" name="Genome Biol.">
        <title>Characterization and modeling of the Haemophilus influenzae core and supragenomes based on the complete genomic sequences of Rd and 12 clinical nontypeable strains.</title>
        <authorList>
            <person name="Hogg J.S."/>
            <person name="Hu F.Z."/>
            <person name="Janto B."/>
            <person name="Boissy R."/>
            <person name="Hayes J."/>
            <person name="Keefe R."/>
            <person name="Post J.C."/>
            <person name="Ehrlich G.D."/>
        </authorList>
    </citation>
    <scope>NUCLEOTIDE SEQUENCE [LARGE SCALE GENOMIC DNA]</scope>
    <source>
        <strain evidence="2 3">R3021</strain>
    </source>
</reference>
<organism evidence="2 3">
    <name type="scientific">Haemophilus influenzae R3021</name>
    <dbReference type="NCBI Taxonomy" id="375432"/>
    <lineage>
        <taxon>Bacteria</taxon>
        <taxon>Pseudomonadati</taxon>
        <taxon>Pseudomonadota</taxon>
        <taxon>Gammaproteobacteria</taxon>
        <taxon>Pasteurellales</taxon>
        <taxon>Pasteurellaceae</taxon>
        <taxon>Haemophilus</taxon>
    </lineage>
</organism>
<evidence type="ECO:0000256" key="1">
    <source>
        <dbReference type="SAM" id="SignalP"/>
    </source>
</evidence>
<gene>
    <name evidence="2" type="ORF">CGSHi22421_00075</name>
</gene>
<dbReference type="InterPro" id="IPR036249">
    <property type="entry name" value="Thioredoxin-like_sf"/>
</dbReference>
<dbReference type="Proteomes" id="UP000003798">
    <property type="component" value="Unassembled WGS sequence"/>
</dbReference>
<protein>
    <recommendedName>
        <fullName evidence="4">Metal-binding protein</fullName>
    </recommendedName>
</protein>
<keyword evidence="1" id="KW-0732">Signal</keyword>
<name>A4N4R2_HAEIF</name>